<feature type="compositionally biased region" description="Basic and acidic residues" evidence="1">
    <location>
        <begin position="434"/>
        <end position="444"/>
    </location>
</feature>
<evidence type="ECO:0000256" key="1">
    <source>
        <dbReference type="SAM" id="MobiDB-lite"/>
    </source>
</evidence>
<feature type="compositionally biased region" description="Polar residues" evidence="1">
    <location>
        <begin position="494"/>
        <end position="522"/>
    </location>
</feature>
<feature type="compositionally biased region" description="Polar residues" evidence="1">
    <location>
        <begin position="790"/>
        <end position="808"/>
    </location>
</feature>
<feature type="compositionally biased region" description="Acidic residues" evidence="1">
    <location>
        <begin position="1034"/>
        <end position="1043"/>
    </location>
</feature>
<feature type="compositionally biased region" description="Polar residues" evidence="1">
    <location>
        <begin position="618"/>
        <end position="629"/>
    </location>
</feature>
<proteinExistence type="predicted"/>
<feature type="region of interest" description="Disordered" evidence="1">
    <location>
        <begin position="1"/>
        <end position="181"/>
    </location>
</feature>
<reference evidence="2" key="2">
    <citation type="submission" date="2012-05" db="EMBL/GenBank/DDBJ databases">
        <title>The Genome Annotation of Fusarium oxysporum PHW808.</title>
        <authorList>
            <consortium name="The Broad Institute Genomics Platform"/>
            <person name="Ma L.-J."/>
            <person name="Corby-Kistler H."/>
            <person name="Broz K."/>
            <person name="Gale L.R."/>
            <person name="Jonkers W."/>
            <person name="O'Donnell K."/>
            <person name="Ploetz R."/>
            <person name="Steinberg C."/>
            <person name="Schwartz D.C."/>
            <person name="VanEtten H."/>
            <person name="Zhou S."/>
            <person name="Young S.K."/>
            <person name="Zeng Q."/>
            <person name="Gargeya S."/>
            <person name="Fitzgerald M."/>
            <person name="Abouelleil A."/>
            <person name="Alvarado L."/>
            <person name="Chapman S.B."/>
            <person name="Gainer-Dewar J."/>
            <person name="Goldberg J."/>
            <person name="Griggs A."/>
            <person name="Gujja S."/>
            <person name="Hansen M."/>
            <person name="Howarth C."/>
            <person name="Imamovic A."/>
            <person name="Ireland A."/>
            <person name="Larimer J."/>
            <person name="McCowan C."/>
            <person name="Murphy C."/>
            <person name="Pearson M."/>
            <person name="Poon T.W."/>
            <person name="Priest M."/>
            <person name="Roberts A."/>
            <person name="Saif S."/>
            <person name="Shea T."/>
            <person name="Sykes S."/>
            <person name="Wortman J."/>
            <person name="Nusbaum C."/>
            <person name="Birren B."/>
        </authorList>
    </citation>
    <scope>NUCLEOTIDE SEQUENCE</scope>
    <source>
        <strain evidence="2">54008</strain>
    </source>
</reference>
<gene>
    <name evidence="2" type="ORF">FOPG_17151</name>
</gene>
<feature type="compositionally biased region" description="Low complexity" evidence="1">
    <location>
        <begin position="602"/>
        <end position="616"/>
    </location>
</feature>
<feature type="compositionally biased region" description="Acidic residues" evidence="1">
    <location>
        <begin position="1067"/>
        <end position="1087"/>
    </location>
</feature>
<feature type="compositionally biased region" description="Low complexity" evidence="1">
    <location>
        <begin position="541"/>
        <end position="564"/>
    </location>
</feature>
<feature type="compositionally biased region" description="Polar residues" evidence="1">
    <location>
        <begin position="242"/>
        <end position="251"/>
    </location>
</feature>
<feature type="compositionally biased region" description="Polar residues" evidence="1">
    <location>
        <begin position="723"/>
        <end position="744"/>
    </location>
</feature>
<feature type="compositionally biased region" description="Acidic residues" evidence="1">
    <location>
        <begin position="1128"/>
        <end position="1172"/>
    </location>
</feature>
<feature type="region of interest" description="Disordered" evidence="1">
    <location>
        <begin position="779"/>
        <end position="809"/>
    </location>
</feature>
<accession>X0GSU8</accession>
<feature type="compositionally biased region" description="Polar residues" evidence="1">
    <location>
        <begin position="638"/>
        <end position="672"/>
    </location>
</feature>
<reference evidence="2" key="1">
    <citation type="submission" date="2011-11" db="EMBL/GenBank/DDBJ databases">
        <title>The Genome Sequence of Fusarium oxysporum PHW808.</title>
        <authorList>
            <consortium name="The Broad Institute Genome Sequencing Platform"/>
            <person name="Ma L.-J."/>
            <person name="Gale L.R."/>
            <person name="Schwartz D.C."/>
            <person name="Zhou S."/>
            <person name="Corby-Kistler H."/>
            <person name="Young S.K."/>
            <person name="Zeng Q."/>
            <person name="Gargeya S."/>
            <person name="Fitzgerald M."/>
            <person name="Haas B."/>
            <person name="Abouelleil A."/>
            <person name="Alvarado L."/>
            <person name="Arachchi H.M."/>
            <person name="Berlin A."/>
            <person name="Brown A."/>
            <person name="Chapman S.B."/>
            <person name="Chen Z."/>
            <person name="Dunbar C."/>
            <person name="Freedman E."/>
            <person name="Gearin G."/>
            <person name="Goldberg J."/>
            <person name="Griggs A."/>
            <person name="Gujja S."/>
            <person name="Heiman D."/>
            <person name="Howarth C."/>
            <person name="Larson L."/>
            <person name="Lui A."/>
            <person name="MacDonald P.J.P."/>
            <person name="Montmayeur A."/>
            <person name="Murphy C."/>
            <person name="Neiman D."/>
            <person name="Pearson M."/>
            <person name="Priest M."/>
            <person name="Roberts A."/>
            <person name="Saif S."/>
            <person name="Shea T."/>
            <person name="Shenoy N."/>
            <person name="Sisk P."/>
            <person name="Stolte C."/>
            <person name="Sykes S."/>
            <person name="Wortman J."/>
            <person name="Nusbaum C."/>
            <person name="Birren B."/>
        </authorList>
    </citation>
    <scope>NUCLEOTIDE SEQUENCE [LARGE SCALE GENOMIC DNA]</scope>
    <source>
        <strain evidence="2">54008</strain>
    </source>
</reference>
<dbReference type="Proteomes" id="UP000030676">
    <property type="component" value="Unassembled WGS sequence"/>
</dbReference>
<dbReference type="OrthoDB" id="5357217at2759"/>
<feature type="compositionally biased region" description="Polar residues" evidence="1">
    <location>
        <begin position="92"/>
        <end position="104"/>
    </location>
</feature>
<feature type="region of interest" description="Disordered" evidence="1">
    <location>
        <begin position="223"/>
        <end position="285"/>
    </location>
</feature>
<name>X0GSU8_FUSOX</name>
<feature type="compositionally biased region" description="Polar residues" evidence="1">
    <location>
        <begin position="145"/>
        <end position="154"/>
    </location>
</feature>
<feature type="compositionally biased region" description="Polar residues" evidence="1">
    <location>
        <begin position="681"/>
        <end position="699"/>
    </location>
</feature>
<dbReference type="HOGENOM" id="CLU_271906_0_0_1"/>
<dbReference type="AlphaFoldDB" id="X0GSU8"/>
<feature type="compositionally biased region" description="Basic and acidic residues" evidence="1">
    <location>
        <begin position="456"/>
        <end position="486"/>
    </location>
</feature>
<dbReference type="EMBL" id="JH659018">
    <property type="protein sequence ID" value="EXL66692.1"/>
    <property type="molecule type" value="Genomic_DNA"/>
</dbReference>
<feature type="compositionally biased region" description="Basic residues" evidence="1">
    <location>
        <begin position="525"/>
        <end position="534"/>
    </location>
</feature>
<sequence length="1190" mass="127411">MAMPAPTVEAISAPRDNKTTVAKAPKPTSNKDPPSKTKISADAVDVPERRKLRKSKEPEDTTGAQAVYLSTKKKVDGAVNVSKPTSVDEPGTKQNGHGPTSSREPISHPRKEEGKYRTTLAPEGESKPVKAGGSSKMAFPPVPQHTLSATGESKPQQEQERPDFASPVAPLTQPGPSIRRKAVGAISKTSNAAVEVTKVGIQEIDTTTKTNADRGKELASDLVLPILSEPSPGPQILEPKTKSLQEGTASIKSKSTSTTKEGHRELKAAEPSMESSRKKLSKAKPVAMAKEIPAFVKTVEQSGRRSSQTTLVSSYTRSWYNHDPFSFDGAMTLSKLSDYKRRARTVNVYAERARELPLETLLRETQPLDKSETLSGLKTKKDLKKEDPIIALFSPDAKDKKPSKLPLGSALGMKVILEAESCSAKKPKPSSTEDPTKAKSDKASSTKPMAETLSEWTKETHKVPMKDKTGQSGRSSKDKLSKDMKHGGKVSRSRPGTKTGSTEIRSNGNSSHGDHQSSTTVAHQDHHHHKKKLDVHKDVHQASMSNNQGMSNNQASMSNNQDEQQPGEHEQQPGEHEQLSEHEQPVEHPGDGPNGNSPTESAQPPAQPVNNNAAPNSPIESNSPQTHLQHTVAYAPQPVSSAQESPHSSTHPNAQDSSLAGNTSGVQSQPDTQPIGETPQALGTRNILENISGNESSPTEATAIAAVTVALTSGTSLPDAKPDSSSLSGNRTDPSSTMPSNGPQEATVAGSGSALRFYGQSTAQSVQNVQAQSNYISDTIQGHRGGLDGSGQSFSGEQTPSTPSSKLPSGTVFVAEAGIVGAAALTGYLAATDASSSSDTSDAENAHFNGSREDSAGHWDDEFDGLSSDHQQPDHDNSDIEGVHSAASLTNSDDEEASGHVAEDYNVSQPDSLSHYGEIHRDLFSGFDVQNDLHEHQLQSYENSDNELSHEAMEGNSYKQNSGDGEDDEENVQPHDSDSQEESFDNGVESGPEDGHSVNADFLEPSDDNQQDNFALDSYSDVSSHHSAEVEVLSQDEDQDQDQDNNSSDHGFDNESENGESYQESSPDSEQDMQGDTEDGLDAESSQEDSGHETESEAAQNSDQSQENDSDQNSDDDNGSDLQSSYSSEDDPEDSPVEEDDESTEEEQSDPEPDDSEPDDSEPDDSEDISEPEEGRYSDSGGGDNAFYSD</sequence>
<feature type="region of interest" description="Disordered" evidence="1">
    <location>
        <begin position="420"/>
        <end position="699"/>
    </location>
</feature>
<feature type="compositionally biased region" description="Basic and acidic residues" evidence="1">
    <location>
        <begin position="566"/>
        <end position="590"/>
    </location>
</feature>
<feature type="compositionally biased region" description="Acidic residues" evidence="1">
    <location>
        <begin position="1106"/>
        <end position="1119"/>
    </location>
</feature>
<organism evidence="2">
    <name type="scientific">Fusarium oxysporum f. sp. conglutinans race 2 54008</name>
    <dbReference type="NCBI Taxonomy" id="1089457"/>
    <lineage>
        <taxon>Eukaryota</taxon>
        <taxon>Fungi</taxon>
        <taxon>Dikarya</taxon>
        <taxon>Ascomycota</taxon>
        <taxon>Pezizomycotina</taxon>
        <taxon>Sordariomycetes</taxon>
        <taxon>Hypocreomycetidae</taxon>
        <taxon>Hypocreales</taxon>
        <taxon>Nectriaceae</taxon>
        <taxon>Fusarium</taxon>
        <taxon>Fusarium oxysporum species complex</taxon>
    </lineage>
</organism>
<feature type="region of interest" description="Disordered" evidence="1">
    <location>
        <begin position="713"/>
        <end position="750"/>
    </location>
</feature>
<feature type="region of interest" description="Disordered" evidence="1">
    <location>
        <begin position="834"/>
        <end position="913"/>
    </location>
</feature>
<feature type="region of interest" description="Disordered" evidence="1">
    <location>
        <begin position="938"/>
        <end position="1190"/>
    </location>
</feature>
<feature type="compositionally biased region" description="Basic and acidic residues" evidence="1">
    <location>
        <begin position="871"/>
        <end position="882"/>
    </location>
</feature>
<protein>
    <submittedName>
        <fullName evidence="2">Uncharacterized protein</fullName>
    </submittedName>
</protein>
<feature type="compositionally biased region" description="Basic and acidic residues" evidence="1">
    <location>
        <begin position="105"/>
        <end position="116"/>
    </location>
</feature>
<evidence type="ECO:0000313" key="2">
    <source>
        <dbReference type="EMBL" id="EXL66692.1"/>
    </source>
</evidence>
<feature type="compositionally biased region" description="Basic and acidic residues" evidence="1">
    <location>
        <begin position="850"/>
        <end position="860"/>
    </location>
</feature>